<name>A0ABY5L4V1_9CELL</name>
<dbReference type="RefSeq" id="WP_227568895.1">
    <property type="nucleotide sequence ID" value="NZ_CP101988.1"/>
</dbReference>
<evidence type="ECO:0000256" key="3">
    <source>
        <dbReference type="ARBA" id="ARBA00022676"/>
    </source>
</evidence>
<evidence type="ECO:0000256" key="5">
    <source>
        <dbReference type="ARBA" id="ARBA00023136"/>
    </source>
</evidence>
<keyword evidence="13" id="KW-1185">Reference proteome</keyword>
<organism evidence="12 13">
    <name type="scientific">Cellulomonas chengniuliangii</name>
    <dbReference type="NCBI Taxonomy" id="2968084"/>
    <lineage>
        <taxon>Bacteria</taxon>
        <taxon>Bacillati</taxon>
        <taxon>Actinomycetota</taxon>
        <taxon>Actinomycetes</taxon>
        <taxon>Micrococcales</taxon>
        <taxon>Cellulomonadaceae</taxon>
        <taxon>Cellulomonas</taxon>
    </lineage>
</organism>
<sequence>MTRTTGQAPRVDPTPESRRAGRVSVTVVIPARDEADRLPGCLASLARQTIPPLEVVVVDNGSRDDTAAIAARAGARVVPEPVPGVWSAAATGYDTARGDLIARCDADSVLPRDWLERIVRAFELDPDLQVISGPGDFYGLWPPLGRSASWLYMRSYVAAMTLALAHPPVFGSNLAMRNEAWRRARDSVHRTHDDVHDDADLSYHLAGRMRFDWSLRVGISPQPLSIGRRRRWRAGMRTVLLHWPAQTPWRRAWGWSGPRLTTARRTAEQRRGRPRPPDRRADRSQDRAAGPG</sequence>
<comment type="subcellular location">
    <subcellularLocation>
        <location evidence="1">Cell membrane</location>
    </subcellularLocation>
</comment>
<comment type="similarity">
    <text evidence="8">Belongs to the glycosyltransferase 2 family. CrtQ subfamily.</text>
</comment>
<evidence type="ECO:0000256" key="4">
    <source>
        <dbReference type="ARBA" id="ARBA00022679"/>
    </source>
</evidence>
<dbReference type="GO" id="GO:0016757">
    <property type="term" value="F:glycosyltransferase activity"/>
    <property type="evidence" value="ECO:0007669"/>
    <property type="project" value="UniProtKB-KW"/>
</dbReference>
<evidence type="ECO:0000256" key="1">
    <source>
        <dbReference type="ARBA" id="ARBA00004236"/>
    </source>
</evidence>
<dbReference type="SUPFAM" id="SSF53448">
    <property type="entry name" value="Nucleotide-diphospho-sugar transferases"/>
    <property type="match status" value="1"/>
</dbReference>
<evidence type="ECO:0000259" key="11">
    <source>
        <dbReference type="Pfam" id="PF00535"/>
    </source>
</evidence>
<comment type="pathway">
    <text evidence="7">Carotenoid biosynthesis; staphyloxanthin biosynthesis; staphyloxanthin from farnesyl diphosphate: step 4/5.</text>
</comment>
<evidence type="ECO:0000256" key="7">
    <source>
        <dbReference type="ARBA" id="ARBA00037904"/>
    </source>
</evidence>
<dbReference type="PANTHER" id="PTHR43646">
    <property type="entry name" value="GLYCOSYLTRANSFERASE"/>
    <property type="match status" value="1"/>
</dbReference>
<evidence type="ECO:0000256" key="6">
    <source>
        <dbReference type="ARBA" id="ARBA00037281"/>
    </source>
</evidence>
<evidence type="ECO:0000313" key="12">
    <source>
        <dbReference type="EMBL" id="UUI76612.1"/>
    </source>
</evidence>
<feature type="region of interest" description="Disordered" evidence="10">
    <location>
        <begin position="1"/>
        <end position="20"/>
    </location>
</feature>
<keyword evidence="4 12" id="KW-0808">Transferase</keyword>
<evidence type="ECO:0000256" key="8">
    <source>
        <dbReference type="ARBA" id="ARBA00038120"/>
    </source>
</evidence>
<dbReference type="Gene3D" id="3.90.550.10">
    <property type="entry name" value="Spore Coat Polysaccharide Biosynthesis Protein SpsA, Chain A"/>
    <property type="match status" value="1"/>
</dbReference>
<dbReference type="CDD" id="cd00761">
    <property type="entry name" value="Glyco_tranf_GTA_type"/>
    <property type="match status" value="1"/>
</dbReference>
<evidence type="ECO:0000313" key="13">
    <source>
        <dbReference type="Proteomes" id="UP001316189"/>
    </source>
</evidence>
<dbReference type="InterPro" id="IPR029044">
    <property type="entry name" value="Nucleotide-diphossugar_trans"/>
</dbReference>
<protein>
    <recommendedName>
        <fullName evidence="9">4,4'-diaponeurosporenoate glycosyltransferase</fullName>
    </recommendedName>
</protein>
<keyword evidence="3 12" id="KW-0328">Glycosyltransferase</keyword>
<proteinExistence type="inferred from homology"/>
<keyword evidence="5" id="KW-0472">Membrane</keyword>
<evidence type="ECO:0000256" key="2">
    <source>
        <dbReference type="ARBA" id="ARBA00022475"/>
    </source>
</evidence>
<evidence type="ECO:0000256" key="10">
    <source>
        <dbReference type="SAM" id="MobiDB-lite"/>
    </source>
</evidence>
<gene>
    <name evidence="12" type="ORF">NP064_06930</name>
</gene>
<comment type="function">
    <text evidence="6">Catalyzes the glycosylation of 4,4'-diaponeurosporenoate, i.e. the esterification of glucose at the C1'' position with the carboxyl group of 4,4'-diaponeurosporenic acid, to form glycosyl-4,4'-diaponeurosporenoate. This is a step in the biosynthesis of staphyloxanthin, an orange pigment present in most staphylococci strains.</text>
</comment>
<dbReference type="Pfam" id="PF00535">
    <property type="entry name" value="Glycos_transf_2"/>
    <property type="match status" value="1"/>
</dbReference>
<feature type="region of interest" description="Disordered" evidence="10">
    <location>
        <begin position="260"/>
        <end position="292"/>
    </location>
</feature>
<accession>A0ABY5L4V1</accession>
<dbReference type="Proteomes" id="UP001316189">
    <property type="component" value="Chromosome"/>
</dbReference>
<dbReference type="PANTHER" id="PTHR43646:SF2">
    <property type="entry name" value="GLYCOSYLTRANSFERASE 2-LIKE DOMAIN-CONTAINING PROTEIN"/>
    <property type="match status" value="1"/>
</dbReference>
<keyword evidence="2" id="KW-1003">Cell membrane</keyword>
<feature type="compositionally biased region" description="Basic and acidic residues" evidence="10">
    <location>
        <begin position="265"/>
        <end position="286"/>
    </location>
</feature>
<feature type="domain" description="Glycosyltransferase 2-like" evidence="11">
    <location>
        <begin position="26"/>
        <end position="147"/>
    </location>
</feature>
<dbReference type="InterPro" id="IPR001173">
    <property type="entry name" value="Glyco_trans_2-like"/>
</dbReference>
<dbReference type="EMBL" id="CP101988">
    <property type="protein sequence ID" value="UUI76612.1"/>
    <property type="molecule type" value="Genomic_DNA"/>
</dbReference>
<reference evidence="12 13" key="1">
    <citation type="submission" date="2022-07" db="EMBL/GenBank/DDBJ databases">
        <title>Novel species in genus cellulomonas.</title>
        <authorList>
            <person name="Ye L."/>
        </authorList>
    </citation>
    <scope>NUCLEOTIDE SEQUENCE [LARGE SCALE GENOMIC DNA]</scope>
    <source>
        <strain evidence="13">zg-Y338</strain>
    </source>
</reference>
<evidence type="ECO:0000256" key="9">
    <source>
        <dbReference type="ARBA" id="ARBA00040345"/>
    </source>
</evidence>